<evidence type="ECO:0000313" key="2">
    <source>
        <dbReference type="Proteomes" id="UP000516437"/>
    </source>
</evidence>
<protein>
    <submittedName>
        <fullName evidence="1">Protein HEADING DATE 3A</fullName>
    </submittedName>
</protein>
<dbReference type="InterPro" id="IPR036610">
    <property type="entry name" value="PEBP-like_sf"/>
</dbReference>
<dbReference type="Gene3D" id="3.90.280.10">
    <property type="entry name" value="PEBP-like"/>
    <property type="match status" value="1"/>
</dbReference>
<dbReference type="PANTHER" id="PTHR11362:SF9">
    <property type="entry name" value="PROTEIN FLOWERING LOCUS T-RELATED"/>
    <property type="match status" value="1"/>
</dbReference>
<dbReference type="EMBL" id="RXIC02000026">
    <property type="protein sequence ID" value="KAB1203204.1"/>
    <property type="molecule type" value="Genomic_DNA"/>
</dbReference>
<name>A0A6A1URV1_9ROSI</name>
<evidence type="ECO:0000313" key="1">
    <source>
        <dbReference type="EMBL" id="KAB1203204.1"/>
    </source>
</evidence>
<dbReference type="PANTHER" id="PTHR11362">
    <property type="entry name" value="PHOSPHATIDYLETHANOLAMINE-BINDING PROTEIN"/>
    <property type="match status" value="1"/>
</dbReference>
<gene>
    <name evidence="1" type="ORF">CJ030_MR8G001896</name>
</gene>
<dbReference type="Proteomes" id="UP000516437">
    <property type="component" value="Chromosome 8"/>
</dbReference>
<dbReference type="InterPro" id="IPR035810">
    <property type="entry name" value="PEBP_euk"/>
</dbReference>
<reference evidence="1 2" key="1">
    <citation type="journal article" date="2019" name="Plant Biotechnol. J.">
        <title>The red bayberry genome and genetic basis of sex determination.</title>
        <authorList>
            <person name="Jia H.M."/>
            <person name="Jia H.J."/>
            <person name="Cai Q.L."/>
            <person name="Wang Y."/>
            <person name="Zhao H.B."/>
            <person name="Yang W.F."/>
            <person name="Wang G.Y."/>
            <person name="Li Y.H."/>
            <person name="Zhan D.L."/>
            <person name="Shen Y.T."/>
            <person name="Niu Q.F."/>
            <person name="Chang L."/>
            <person name="Qiu J."/>
            <person name="Zhao L."/>
            <person name="Xie H.B."/>
            <person name="Fu W.Y."/>
            <person name="Jin J."/>
            <person name="Li X.W."/>
            <person name="Jiao Y."/>
            <person name="Zhou C.C."/>
            <person name="Tu T."/>
            <person name="Chai C.Y."/>
            <person name="Gao J.L."/>
            <person name="Fan L.J."/>
            <person name="van de Weg E."/>
            <person name="Wang J.Y."/>
            <person name="Gao Z.S."/>
        </authorList>
    </citation>
    <scope>NUCLEOTIDE SEQUENCE [LARGE SCALE GENOMIC DNA]</scope>
    <source>
        <tissue evidence="1">Leaves</tissue>
    </source>
</reference>
<keyword evidence="2" id="KW-1185">Reference proteome</keyword>
<comment type="caution">
    <text evidence="1">The sequence shown here is derived from an EMBL/GenBank/DDBJ whole genome shotgun (WGS) entry which is preliminary data.</text>
</comment>
<dbReference type="SUPFAM" id="SSF49777">
    <property type="entry name" value="PEBP-like"/>
    <property type="match status" value="1"/>
</dbReference>
<proteinExistence type="predicted"/>
<accession>A0A6A1URV1</accession>
<sequence>MYGLIQCVWEEVVFYESPRSTMGIHRFIFVLFRQMRRQTIIYSTVWRQNFNARGFVEIYDLGLPVAAFYFNCRRERDSDGRRRYD</sequence>
<organism evidence="1 2">
    <name type="scientific">Morella rubra</name>
    <name type="common">Chinese bayberry</name>
    <dbReference type="NCBI Taxonomy" id="262757"/>
    <lineage>
        <taxon>Eukaryota</taxon>
        <taxon>Viridiplantae</taxon>
        <taxon>Streptophyta</taxon>
        <taxon>Embryophyta</taxon>
        <taxon>Tracheophyta</taxon>
        <taxon>Spermatophyta</taxon>
        <taxon>Magnoliopsida</taxon>
        <taxon>eudicotyledons</taxon>
        <taxon>Gunneridae</taxon>
        <taxon>Pentapetalae</taxon>
        <taxon>rosids</taxon>
        <taxon>fabids</taxon>
        <taxon>Fagales</taxon>
        <taxon>Myricaceae</taxon>
        <taxon>Morella</taxon>
    </lineage>
</organism>
<dbReference type="AlphaFoldDB" id="A0A6A1URV1"/>
<dbReference type="OrthoDB" id="2506647at2759"/>